<evidence type="ECO:0000256" key="5">
    <source>
        <dbReference type="ARBA" id="ARBA00022475"/>
    </source>
</evidence>
<keyword evidence="4" id="KW-0813">Transport</keyword>
<dbReference type="PANTHER" id="PTHR30024:SF47">
    <property type="entry name" value="TAURINE-BINDING PERIPLASMIC PROTEIN"/>
    <property type="match status" value="1"/>
</dbReference>
<keyword evidence="5" id="KW-1003">Cell membrane</keyword>
<dbReference type="RefSeq" id="WP_180140427.1">
    <property type="nucleotide sequence ID" value="NZ_CAADHO010000003.1"/>
</dbReference>
<organism evidence="9 10">
    <name type="scientific">Desulfoluna butyratoxydans</name>
    <dbReference type="NCBI Taxonomy" id="231438"/>
    <lineage>
        <taxon>Bacteria</taxon>
        <taxon>Pseudomonadati</taxon>
        <taxon>Thermodesulfobacteriota</taxon>
        <taxon>Desulfobacteria</taxon>
        <taxon>Desulfobacterales</taxon>
        <taxon>Desulfolunaceae</taxon>
        <taxon>Desulfoluna</taxon>
    </lineage>
</organism>
<dbReference type="CDD" id="cd13553">
    <property type="entry name" value="PBP2_NrtA_CpmA_like"/>
    <property type="match status" value="1"/>
</dbReference>
<dbReference type="InterPro" id="IPR044527">
    <property type="entry name" value="NrtA/CpmA_ABC-bd_dom"/>
</dbReference>
<protein>
    <submittedName>
        <fullName evidence="9">Nmt1-like family</fullName>
    </submittedName>
</protein>
<evidence type="ECO:0000256" key="8">
    <source>
        <dbReference type="ARBA" id="ARBA00023136"/>
    </source>
</evidence>
<evidence type="ECO:0000256" key="2">
    <source>
        <dbReference type="ARBA" id="ARBA00004418"/>
    </source>
</evidence>
<evidence type="ECO:0000256" key="3">
    <source>
        <dbReference type="ARBA" id="ARBA00010742"/>
    </source>
</evidence>
<comment type="subcellular location">
    <subcellularLocation>
        <location evidence="1">Endomembrane system</location>
    </subcellularLocation>
    <subcellularLocation>
        <location evidence="2">Periplasm</location>
    </subcellularLocation>
</comment>
<dbReference type="AlphaFoldDB" id="A0A4U8YLT3"/>
<evidence type="ECO:0000256" key="1">
    <source>
        <dbReference type="ARBA" id="ARBA00004308"/>
    </source>
</evidence>
<keyword evidence="7" id="KW-0732">Signal</keyword>
<dbReference type="Pfam" id="PF13379">
    <property type="entry name" value="NMT1_2"/>
    <property type="match status" value="1"/>
</dbReference>
<gene>
    <name evidence="9" type="ORF">MSL71_23400</name>
</gene>
<sequence length="312" mass="34435">MTDKPVLKIGHLRITDHLILGVTDLKLRKGMESFKHCSLQPVLKNGWNEVADDLATGALDGAFILAPTAMDIYKSGVGIKLILFTHKSGSILVKSRRAGIQRIEDFAGKVVLIPYQLSVHNMLFHRLLKEKGLNPGTTRDKKADVFLEVVAPFQMPDAIDLDEDGEIAGFIVAEPIGTKVINSGNGEAIHLSCDLWPKHPCCVLVMRDEVIEKNPDAVHELTRSLVRSGMAVEAQPKPASIIGADFLGQNSDLIYKVLTEPKERISTDELFPVIDDLAKIQDYMKDEMGILTDKIDLDKFVDTRFALDAGAR</sequence>
<accession>A0A4U8YLT3</accession>
<comment type="similarity">
    <text evidence="3">Belongs to the bacterial solute-binding protein SsuA/TauA family.</text>
</comment>
<evidence type="ECO:0000256" key="6">
    <source>
        <dbReference type="ARBA" id="ARBA00022519"/>
    </source>
</evidence>
<evidence type="ECO:0000313" key="9">
    <source>
        <dbReference type="EMBL" id="VFQ44691.1"/>
    </source>
</evidence>
<dbReference type="Gene3D" id="3.40.190.10">
    <property type="entry name" value="Periplasmic binding protein-like II"/>
    <property type="match status" value="2"/>
</dbReference>
<dbReference type="Proteomes" id="UP000507962">
    <property type="component" value="Unassembled WGS sequence"/>
</dbReference>
<dbReference type="GO" id="GO:0042597">
    <property type="term" value="C:periplasmic space"/>
    <property type="evidence" value="ECO:0007669"/>
    <property type="project" value="UniProtKB-SubCell"/>
</dbReference>
<reference evidence="9 10" key="1">
    <citation type="submission" date="2019-03" db="EMBL/GenBank/DDBJ databases">
        <authorList>
            <person name="Nijsse B."/>
        </authorList>
    </citation>
    <scope>NUCLEOTIDE SEQUENCE [LARGE SCALE GENOMIC DNA]</scope>
    <source>
        <strain evidence="9">Desulfoluna butyratoxydans MSL71</strain>
    </source>
</reference>
<keyword evidence="10" id="KW-1185">Reference proteome</keyword>
<dbReference type="EMBL" id="CAADHO010000003">
    <property type="protein sequence ID" value="VFQ44691.1"/>
    <property type="molecule type" value="Genomic_DNA"/>
</dbReference>
<proteinExistence type="inferred from homology"/>
<evidence type="ECO:0000313" key="10">
    <source>
        <dbReference type="Proteomes" id="UP000507962"/>
    </source>
</evidence>
<dbReference type="GO" id="GO:0012505">
    <property type="term" value="C:endomembrane system"/>
    <property type="evidence" value="ECO:0007669"/>
    <property type="project" value="UniProtKB-SubCell"/>
</dbReference>
<evidence type="ECO:0000256" key="4">
    <source>
        <dbReference type="ARBA" id="ARBA00022448"/>
    </source>
</evidence>
<evidence type="ECO:0000256" key="7">
    <source>
        <dbReference type="ARBA" id="ARBA00022729"/>
    </source>
</evidence>
<dbReference type="PANTHER" id="PTHR30024">
    <property type="entry name" value="ALIPHATIC SULFONATES-BINDING PROTEIN-RELATED"/>
    <property type="match status" value="1"/>
</dbReference>
<dbReference type="SUPFAM" id="SSF53850">
    <property type="entry name" value="Periplasmic binding protein-like II"/>
    <property type="match status" value="1"/>
</dbReference>
<keyword evidence="8" id="KW-0472">Membrane</keyword>
<name>A0A4U8YLT3_9BACT</name>
<keyword evidence="6" id="KW-0997">Cell inner membrane</keyword>